<proteinExistence type="predicted"/>
<reference evidence="2" key="1">
    <citation type="journal article" date="2020" name="bioRxiv">
        <title>Comparative genomics of Chlamydomonas.</title>
        <authorList>
            <person name="Craig R.J."/>
            <person name="Hasan A.R."/>
            <person name="Ness R.W."/>
            <person name="Keightley P.D."/>
        </authorList>
    </citation>
    <scope>NUCLEOTIDE SEQUENCE</scope>
    <source>
        <strain evidence="2">CCAP 11/70</strain>
    </source>
</reference>
<keyword evidence="3" id="KW-1185">Reference proteome</keyword>
<evidence type="ECO:0000313" key="2">
    <source>
        <dbReference type="EMBL" id="KAG2496088.1"/>
    </source>
</evidence>
<feature type="region of interest" description="Disordered" evidence="1">
    <location>
        <begin position="370"/>
        <end position="399"/>
    </location>
</feature>
<dbReference type="PANTHER" id="PTHR10972:SF148">
    <property type="entry name" value="OXYSTEROL-BINDING PROTEIN 9"/>
    <property type="match status" value="1"/>
</dbReference>
<dbReference type="SUPFAM" id="SSF144000">
    <property type="entry name" value="Oxysterol-binding protein-like"/>
    <property type="match status" value="1"/>
</dbReference>
<dbReference type="Proteomes" id="UP000612055">
    <property type="component" value="Unassembled WGS sequence"/>
</dbReference>
<gene>
    <name evidence="2" type="ORF">HYH03_005691</name>
</gene>
<protein>
    <recommendedName>
        <fullName evidence="4">Oxysterol-binding protein</fullName>
    </recommendedName>
</protein>
<evidence type="ECO:0000256" key="1">
    <source>
        <dbReference type="SAM" id="MobiDB-lite"/>
    </source>
</evidence>
<dbReference type="GO" id="GO:0016020">
    <property type="term" value="C:membrane"/>
    <property type="evidence" value="ECO:0007669"/>
    <property type="project" value="TreeGrafter"/>
</dbReference>
<dbReference type="Pfam" id="PF01237">
    <property type="entry name" value="Oxysterol_BP"/>
    <property type="match status" value="1"/>
</dbReference>
<dbReference type="FunFam" id="2.40.160.120:FF:000015">
    <property type="entry name" value="Oxysterol binding protein, putative"/>
    <property type="match status" value="1"/>
</dbReference>
<dbReference type="InterPro" id="IPR037239">
    <property type="entry name" value="OSBP_sf"/>
</dbReference>
<organism evidence="2 3">
    <name type="scientific">Edaphochlamys debaryana</name>
    <dbReference type="NCBI Taxonomy" id="47281"/>
    <lineage>
        <taxon>Eukaryota</taxon>
        <taxon>Viridiplantae</taxon>
        <taxon>Chlorophyta</taxon>
        <taxon>core chlorophytes</taxon>
        <taxon>Chlorophyceae</taxon>
        <taxon>CS clade</taxon>
        <taxon>Chlamydomonadales</taxon>
        <taxon>Chlamydomonadales incertae sedis</taxon>
        <taxon>Edaphochlamys</taxon>
    </lineage>
</organism>
<dbReference type="AlphaFoldDB" id="A0A835Y7C0"/>
<evidence type="ECO:0000313" key="3">
    <source>
        <dbReference type="Proteomes" id="UP000612055"/>
    </source>
</evidence>
<name>A0A835Y7C0_9CHLO</name>
<accession>A0A835Y7C0</accession>
<dbReference type="GO" id="GO:0005829">
    <property type="term" value="C:cytosol"/>
    <property type="evidence" value="ECO:0007669"/>
    <property type="project" value="TreeGrafter"/>
</dbReference>
<dbReference type="PANTHER" id="PTHR10972">
    <property type="entry name" value="OXYSTEROL-BINDING PROTEIN-RELATED"/>
    <property type="match status" value="1"/>
</dbReference>
<dbReference type="InterPro" id="IPR000648">
    <property type="entry name" value="Oxysterol-bd"/>
</dbReference>
<sequence length="399" mass="44661">MAKVADDEFCDALDHLDVEDAEEAAIEALQNDVDPEPDHTGGGYHFDTPAHLAELKEQRAQLWAWLKGVGSHMFKEGINLTKISLPVCLFEARSFLERLTTNWEYNSLLQHAAACSDPADRMRWTVAFAVSGLCRQVSFHKPFNPILGETYQAVYPNGIRVFCEQISHHPPISSWEVYEPSAKFVFTGNGNWVAGIKGNSVKGRQTGRNVVRFASDGASIEYELPGLQVKGVLWGTRVLKYGGQMVFKDVKNGLQATVDVDPQPQAGFLTGWFSRNKKPHKPDQIVGKLTRISDGTVLDTCHGNWLHYLEWDGGCAGGSGRSGKEKEGQRLKRLWDIRTATLTPAVPVPDALPSDCRHREDVVFLAAKDQAKSQEWKHTLEERQRRDRKLRKEGGGYEH</sequence>
<evidence type="ECO:0008006" key="4">
    <source>
        <dbReference type="Google" id="ProtNLM"/>
    </source>
</evidence>
<dbReference type="GO" id="GO:0032934">
    <property type="term" value="F:sterol binding"/>
    <property type="evidence" value="ECO:0007669"/>
    <property type="project" value="TreeGrafter"/>
</dbReference>
<dbReference type="OrthoDB" id="14833at2759"/>
<comment type="caution">
    <text evidence="2">The sequence shown here is derived from an EMBL/GenBank/DDBJ whole genome shotgun (WGS) entry which is preliminary data.</text>
</comment>
<dbReference type="EMBL" id="JAEHOE010000020">
    <property type="protein sequence ID" value="KAG2496088.1"/>
    <property type="molecule type" value="Genomic_DNA"/>
</dbReference>
<dbReference type="Gene3D" id="2.40.160.120">
    <property type="match status" value="1"/>
</dbReference>